<keyword evidence="4" id="KW-1185">Reference proteome</keyword>
<feature type="region of interest" description="Disordered" evidence="1">
    <location>
        <begin position="469"/>
        <end position="511"/>
    </location>
</feature>
<comment type="caution">
    <text evidence="3">The sequence shown here is derived from an EMBL/GenBank/DDBJ whole genome shotgun (WGS) entry which is preliminary data.</text>
</comment>
<feature type="region of interest" description="Disordered" evidence="1">
    <location>
        <begin position="373"/>
        <end position="405"/>
    </location>
</feature>
<accession>A0A9P9AQ59</accession>
<evidence type="ECO:0000313" key="3">
    <source>
        <dbReference type="EMBL" id="KAH6889284.1"/>
    </source>
</evidence>
<reference evidence="3 4" key="1">
    <citation type="journal article" date="2021" name="Nat. Commun.">
        <title>Genetic determinants of endophytism in the Arabidopsis root mycobiome.</title>
        <authorList>
            <person name="Mesny F."/>
            <person name="Miyauchi S."/>
            <person name="Thiergart T."/>
            <person name="Pickel B."/>
            <person name="Atanasova L."/>
            <person name="Karlsson M."/>
            <person name="Huettel B."/>
            <person name="Barry K.W."/>
            <person name="Haridas S."/>
            <person name="Chen C."/>
            <person name="Bauer D."/>
            <person name="Andreopoulos W."/>
            <person name="Pangilinan J."/>
            <person name="LaButti K."/>
            <person name="Riley R."/>
            <person name="Lipzen A."/>
            <person name="Clum A."/>
            <person name="Drula E."/>
            <person name="Henrissat B."/>
            <person name="Kohler A."/>
            <person name="Grigoriev I.V."/>
            <person name="Martin F.M."/>
            <person name="Hacquard S."/>
        </authorList>
    </citation>
    <scope>NUCLEOTIDE SEQUENCE [LARGE SCALE GENOMIC DNA]</scope>
    <source>
        <strain evidence="3 4">MPI-CAGE-CH-0241</strain>
    </source>
</reference>
<evidence type="ECO:0000259" key="2">
    <source>
        <dbReference type="Pfam" id="PF06985"/>
    </source>
</evidence>
<dbReference type="OrthoDB" id="5241264at2759"/>
<evidence type="ECO:0000256" key="1">
    <source>
        <dbReference type="SAM" id="MobiDB-lite"/>
    </source>
</evidence>
<protein>
    <recommendedName>
        <fullName evidence="2">Heterokaryon incompatibility domain-containing protein</fullName>
    </recommendedName>
</protein>
<dbReference type="AlphaFoldDB" id="A0A9P9AQ59"/>
<dbReference type="PANTHER" id="PTHR10622">
    <property type="entry name" value="HET DOMAIN-CONTAINING PROTEIN"/>
    <property type="match status" value="1"/>
</dbReference>
<dbReference type="PANTHER" id="PTHR10622:SF12">
    <property type="entry name" value="HET DOMAIN-CONTAINING PROTEIN"/>
    <property type="match status" value="1"/>
</dbReference>
<sequence length="775" mass="87517">MRLLDIETGELSHQTHAAAAPPYAAVPYCWDFDIIPPEDPKTSHFDGFKAPRLPEWLDSPTILGARSKAKSFGVDKIWIGSLCIDKSSSADLSDAINSMFDIYQNCRVCLVRLGDVSFDDPVECIDRTQWRKRVWVLQELIAPPDIQFYDRDWTRIGTKQSLLPCLSRVLQIDRAALEDSECLDDFSIGRRMSWAAGLSADRPEDVAYSLLGIFGVSIPIIYGEGSRAFLRLQEEISKYTDDSTLFAWQSTGDQRYRGLFARFPSEFSHFRVDSLPEPLQIRGTMQMVSAGLLIHDVFEGDSANATPLLCLMRNIKEGDGTAGMGIPLKAWKNTYVRSTPHLLNISELPKGTARTICIRRDLNARTSQLIATEDYNRSQSTERIRGKKRDTDRTSPVRRSAPDVLDLSREECTKLGTCSFSRFEPVSPDTMKSSVLSCQMTSAMPRNRTSMGDQGSIFSGATTGTVLKGGLVEDETSSKDLAMEDSDYSSDYSSDVSSDSGSESEDLESTDTVFPILGDKHPLARYTDELVAEALRHFTEWPSPIRKRNKGKPVIKKRKKNADVEWDHIDSVSDSEDSGSESGAHAKTRLFACPCQLRNPGQCQNCIKHGGFPTIRHLTRHLLAAHRKPYYCPRCYEIFALSATCDDHIRQRCCILRRPQDVEGLSNAQMKRLSRRPDTSLSREEQWYSIWATIFPDDERPETPYFLTSTESYMRSLRDFWAQKGFEIVSNFIARQEVHGARMQRSRVVMQALQQRVLDRMVDEVIQRCSKKGSG</sequence>
<dbReference type="EMBL" id="JAGPYM010000011">
    <property type="protein sequence ID" value="KAH6889284.1"/>
    <property type="molecule type" value="Genomic_DNA"/>
</dbReference>
<proteinExistence type="predicted"/>
<dbReference type="Proteomes" id="UP000777438">
    <property type="component" value="Unassembled WGS sequence"/>
</dbReference>
<name>A0A9P9AQ59_9HYPO</name>
<feature type="domain" description="Heterokaryon incompatibility" evidence="2">
    <location>
        <begin position="23"/>
        <end position="116"/>
    </location>
</feature>
<gene>
    <name evidence="3" type="ORF">B0T10DRAFT_606616</name>
</gene>
<organism evidence="3 4">
    <name type="scientific">Thelonectria olida</name>
    <dbReference type="NCBI Taxonomy" id="1576542"/>
    <lineage>
        <taxon>Eukaryota</taxon>
        <taxon>Fungi</taxon>
        <taxon>Dikarya</taxon>
        <taxon>Ascomycota</taxon>
        <taxon>Pezizomycotina</taxon>
        <taxon>Sordariomycetes</taxon>
        <taxon>Hypocreomycetidae</taxon>
        <taxon>Hypocreales</taxon>
        <taxon>Nectriaceae</taxon>
        <taxon>Thelonectria</taxon>
    </lineage>
</organism>
<feature type="compositionally biased region" description="Low complexity" evidence="1">
    <location>
        <begin position="489"/>
        <end position="501"/>
    </location>
</feature>
<feature type="compositionally biased region" description="Basic and acidic residues" evidence="1">
    <location>
        <begin position="374"/>
        <end position="395"/>
    </location>
</feature>
<evidence type="ECO:0000313" key="4">
    <source>
        <dbReference type="Proteomes" id="UP000777438"/>
    </source>
</evidence>
<dbReference type="Pfam" id="PF06985">
    <property type="entry name" value="HET"/>
    <property type="match status" value="1"/>
</dbReference>
<dbReference type="InterPro" id="IPR010730">
    <property type="entry name" value="HET"/>
</dbReference>